<keyword evidence="11" id="KW-1185">Reference proteome</keyword>
<feature type="transmembrane region" description="Helical" evidence="8">
    <location>
        <begin position="349"/>
        <end position="370"/>
    </location>
</feature>
<reference evidence="12" key="3">
    <citation type="submission" date="2022-04" db="UniProtKB">
        <authorList>
            <consortium name="WormBaseParasite"/>
        </authorList>
    </citation>
    <scope>IDENTIFICATION</scope>
</reference>
<keyword evidence="7" id="KW-0407">Ion channel</keyword>
<dbReference type="Proteomes" id="UP000006672">
    <property type="component" value="Unassembled WGS sequence"/>
</dbReference>
<dbReference type="Pfam" id="PF02888">
    <property type="entry name" value="CaMBD"/>
    <property type="match status" value="1"/>
</dbReference>
<dbReference type="InterPro" id="IPR013099">
    <property type="entry name" value="K_chnl_dom"/>
</dbReference>
<accession>A0A8L7T1Z5</accession>
<dbReference type="PRINTS" id="PR01451">
    <property type="entry name" value="SKCHANNEL"/>
</dbReference>
<dbReference type="FunFam" id="1.10.287.70:FF:000183">
    <property type="entry name" value="KCNN (Potassium K ChaNNel, calcium activated)-Like"/>
    <property type="match status" value="1"/>
</dbReference>
<dbReference type="PANTHER" id="PTHR10153">
    <property type="entry name" value="SMALL CONDUCTANCE CALCIUM-ACTIVATED POTASSIUM CHANNEL"/>
    <property type="match status" value="1"/>
</dbReference>
<dbReference type="KEGG" id="bmy:BM_BM3176"/>
<dbReference type="GO" id="GO:1901046">
    <property type="term" value="P:positive regulation of egg-laying behavior"/>
    <property type="evidence" value="ECO:0007669"/>
    <property type="project" value="EnsemblMetazoa"/>
</dbReference>
<feature type="transmembrane region" description="Helical" evidence="8">
    <location>
        <begin position="307"/>
        <end position="329"/>
    </location>
</feature>
<dbReference type="SMART" id="SM01053">
    <property type="entry name" value="CaMBD"/>
    <property type="match status" value="1"/>
</dbReference>
<evidence type="ECO:0000313" key="10">
    <source>
        <dbReference type="EMBL" id="VIO95274.1"/>
    </source>
</evidence>
<dbReference type="OrthoDB" id="73653at2759"/>
<dbReference type="GO" id="GO:0016286">
    <property type="term" value="F:small conductance calcium-activated potassium channel activity"/>
    <property type="evidence" value="ECO:0007669"/>
    <property type="project" value="InterPro"/>
</dbReference>
<evidence type="ECO:0000313" key="11">
    <source>
        <dbReference type="Proteomes" id="UP000006672"/>
    </source>
</evidence>
<evidence type="ECO:0000256" key="1">
    <source>
        <dbReference type="ARBA" id="ARBA00004141"/>
    </source>
</evidence>
<dbReference type="CTD" id="66059662"/>
<dbReference type="FunFam" id="1.10.287.70:FF:000174">
    <property type="entry name" value="KCNN (Potassium K ChaNNel, calcium activated)-Like"/>
    <property type="match status" value="1"/>
</dbReference>
<dbReference type="InterPro" id="IPR015449">
    <property type="entry name" value="K_chnl_Ca-activ_SK"/>
</dbReference>
<feature type="transmembrane region" description="Helical" evidence="8">
    <location>
        <begin position="442"/>
        <end position="466"/>
    </location>
</feature>
<evidence type="ECO:0000256" key="5">
    <source>
        <dbReference type="ARBA" id="ARBA00023065"/>
    </source>
</evidence>
<dbReference type="SUPFAM" id="SSF81324">
    <property type="entry name" value="Voltage-gated potassium channels"/>
    <property type="match status" value="1"/>
</dbReference>
<keyword evidence="4 8" id="KW-1133">Transmembrane helix</keyword>
<keyword evidence="5" id="KW-0406">Ion transport</keyword>
<proteinExistence type="predicted"/>
<dbReference type="EMBL" id="CAAKNF010000194">
    <property type="protein sequence ID" value="VIO95274.1"/>
    <property type="molecule type" value="Genomic_DNA"/>
</dbReference>
<dbReference type="Gene3D" id="1.10.287.70">
    <property type="match status" value="2"/>
</dbReference>
<reference evidence="10" key="2">
    <citation type="submission" date="2019-04" db="EMBL/GenBank/DDBJ databases">
        <authorList>
            <person name="Howe K."/>
            <person name="Paulini M."/>
            <person name="Williams G."/>
        </authorList>
    </citation>
    <scope>NUCLEOTIDE SEQUENCE [LARGE SCALE GENOMIC DNA]</scope>
    <source>
        <strain evidence="10">FR3</strain>
    </source>
</reference>
<keyword evidence="2" id="KW-0813">Transport</keyword>
<feature type="transmembrane region" description="Helical" evidence="8">
    <location>
        <begin position="487"/>
        <end position="504"/>
    </location>
</feature>
<reference evidence="11" key="1">
    <citation type="journal article" date="2007" name="Science">
        <title>Draft genome of the filarial nematode parasite Brugia malayi.</title>
        <authorList>
            <person name="Ghedin E."/>
            <person name="Wang S."/>
            <person name="Spiro D."/>
            <person name="Caler E."/>
            <person name="Zhao Q."/>
            <person name="Crabtree J."/>
            <person name="Allen J.E."/>
            <person name="Delcher A.L."/>
            <person name="Guiliano D.B."/>
            <person name="Miranda-Saavedra D."/>
            <person name="Angiuoli S.V."/>
            <person name="Creasy T."/>
            <person name="Amedeo P."/>
            <person name="Haas B."/>
            <person name="El-Sayed N.M."/>
            <person name="Wortman J.R."/>
            <person name="Feldblyum T."/>
            <person name="Tallon L."/>
            <person name="Schatz M."/>
            <person name="Shumway M."/>
            <person name="Koo H."/>
            <person name="Salzberg S.L."/>
            <person name="Schobel S."/>
            <person name="Pertea M."/>
            <person name="Pop M."/>
            <person name="White O."/>
            <person name="Barton G.J."/>
            <person name="Carlow C.K."/>
            <person name="Crawford M.J."/>
            <person name="Daub J."/>
            <person name="Dimmic M.W."/>
            <person name="Estes C.F."/>
            <person name="Foster J.M."/>
            <person name="Ganatra M."/>
            <person name="Gregory W.F."/>
            <person name="Johnson N.M."/>
            <person name="Jin J."/>
            <person name="Komuniecki R."/>
            <person name="Korf I."/>
            <person name="Kumar S."/>
            <person name="Laney S."/>
            <person name="Li B.W."/>
            <person name="Li W."/>
            <person name="Lindblom T.H."/>
            <person name="Lustigman S."/>
            <person name="Ma D."/>
            <person name="Maina C.V."/>
            <person name="Martin D.M."/>
            <person name="McCarter J.P."/>
            <person name="McReynolds L."/>
            <person name="Mitreva M."/>
            <person name="Nutman T.B."/>
            <person name="Parkinson J."/>
            <person name="Peregrin-Alvarez J.M."/>
            <person name="Poole C."/>
            <person name="Ren Q."/>
            <person name="Saunders L."/>
            <person name="Sluder A.E."/>
            <person name="Smith K."/>
            <person name="Stanke M."/>
            <person name="Unnasch T.R."/>
            <person name="Ware J."/>
            <person name="Wei A.D."/>
            <person name="Weil G."/>
            <person name="Williams D.J."/>
            <person name="Zhang Y."/>
            <person name="Williams S.A."/>
            <person name="Fraser-Liggett C."/>
            <person name="Slatko B."/>
            <person name="Blaxter M.L."/>
            <person name="Scott A.L."/>
        </authorList>
    </citation>
    <scope>NUCLEOTIDE SEQUENCE</scope>
    <source>
        <strain evidence="11">FR3</strain>
    </source>
</reference>
<evidence type="ECO:0000256" key="3">
    <source>
        <dbReference type="ARBA" id="ARBA00022692"/>
    </source>
</evidence>
<protein>
    <submittedName>
        <fullName evidence="12">CaMBD domain-containing protein</fullName>
    </submittedName>
</protein>
<dbReference type="AlphaFoldDB" id="A0A4E9FG21"/>
<feature type="domain" description="Calmodulin-binding" evidence="9">
    <location>
        <begin position="555"/>
        <end position="631"/>
    </location>
</feature>
<dbReference type="GO" id="GO:0043005">
    <property type="term" value="C:neuron projection"/>
    <property type="evidence" value="ECO:0007669"/>
    <property type="project" value="EnsemblMetazoa"/>
</dbReference>
<feature type="transmembrane region" description="Helical" evidence="8">
    <location>
        <begin position="275"/>
        <end position="295"/>
    </location>
</feature>
<dbReference type="GO" id="GO:0016020">
    <property type="term" value="C:membrane"/>
    <property type="evidence" value="ECO:0007669"/>
    <property type="project" value="UniProtKB-SubCell"/>
</dbReference>
<evidence type="ECO:0000256" key="6">
    <source>
        <dbReference type="ARBA" id="ARBA00023136"/>
    </source>
</evidence>
<gene>
    <name evidence="10" type="primary">Bma-kcnl-2</name>
    <name evidence="10" type="ORF">BM_BM3176</name>
</gene>
<accession>A0A4E9FG21</accession>
<feature type="transmembrane region" description="Helical" evidence="8">
    <location>
        <begin position="516"/>
        <end position="537"/>
    </location>
</feature>
<dbReference type="InterPro" id="IPR036122">
    <property type="entry name" value="CaM-bd_dom_sf"/>
</dbReference>
<evidence type="ECO:0000256" key="4">
    <source>
        <dbReference type="ARBA" id="ARBA00022989"/>
    </source>
</evidence>
<evidence type="ECO:0000259" key="9">
    <source>
        <dbReference type="SMART" id="SM01053"/>
    </source>
</evidence>
<dbReference type="GeneID" id="66059662"/>
<comment type="subcellular location">
    <subcellularLocation>
        <location evidence="1">Membrane</location>
        <topology evidence="1">Multi-pass membrane protein</topology>
    </subcellularLocation>
</comment>
<name>A0A4E9FG21_BRUMA</name>
<dbReference type="RefSeq" id="XP_042935570.1">
    <property type="nucleotide sequence ID" value="XM_043079636.1"/>
</dbReference>
<evidence type="ECO:0000256" key="7">
    <source>
        <dbReference type="ARBA" id="ARBA00023303"/>
    </source>
</evidence>
<keyword evidence="3 8" id="KW-0812">Transmembrane</keyword>
<dbReference type="Pfam" id="PF07885">
    <property type="entry name" value="Ion_trans_2"/>
    <property type="match status" value="1"/>
</dbReference>
<dbReference type="Pfam" id="PF03530">
    <property type="entry name" value="SK_channel"/>
    <property type="match status" value="1"/>
</dbReference>
<feature type="transmembrane region" description="Helical" evidence="8">
    <location>
        <begin position="391"/>
        <end position="411"/>
    </location>
</feature>
<evidence type="ECO:0000256" key="8">
    <source>
        <dbReference type="SAM" id="Phobius"/>
    </source>
</evidence>
<evidence type="ECO:0000313" key="12">
    <source>
        <dbReference type="WBParaSite" id="Bm3176.1"/>
    </source>
</evidence>
<organism evidence="10">
    <name type="scientific">Brugia malayi</name>
    <name type="common">Filarial nematode worm</name>
    <dbReference type="NCBI Taxonomy" id="6279"/>
    <lineage>
        <taxon>Eukaryota</taxon>
        <taxon>Metazoa</taxon>
        <taxon>Ecdysozoa</taxon>
        <taxon>Nematoda</taxon>
        <taxon>Chromadorea</taxon>
        <taxon>Rhabditida</taxon>
        <taxon>Spirurina</taxon>
        <taxon>Spiruromorpha</taxon>
        <taxon>Filarioidea</taxon>
        <taxon>Onchocercidae</taxon>
        <taxon>Brugia</taxon>
    </lineage>
</organism>
<dbReference type="WBParaSite" id="Bm3176.1">
    <property type="protein sequence ID" value="Bm3176.1"/>
    <property type="gene ID" value="WBGene00223437"/>
</dbReference>
<evidence type="ECO:0000256" key="2">
    <source>
        <dbReference type="ARBA" id="ARBA00022448"/>
    </source>
</evidence>
<dbReference type="InterPro" id="IPR004178">
    <property type="entry name" value="CaM-bd_dom"/>
</dbReference>
<dbReference type="GO" id="GO:0005516">
    <property type="term" value="F:calmodulin binding"/>
    <property type="evidence" value="ECO:0007669"/>
    <property type="project" value="InterPro"/>
</dbReference>
<sequence length="708" mass="79338">MLEPLSKPHLNICDPDNLSVFKNNGCSEDDRQHWVSTKGAFHQSFDERNQNSVEEFSNSCVDLNDPKRFSMKRRSAFSSSVARNNAFSSGCSGTANSPGCSTATGKGNNIRTPGFGGRSLQSSLDSNDVGQISMNLMRVNGAIAPFKALLTSLTNPPDPLSPTASIKAGRSASSQYLSGSVSPKKLHKIGSHYVLENANRKESSITRLFDAPIVNVEREQDSKKSLSLVLSEDLEGQRIANDDSESPLMRRKETSGGRLIRRQLLFHVRRVTSDYALFFAAIGIGLMIIDNEMSAAKIYQRGSYASLILKALILLSTIILVILVIKFHVHEVQLFMNANSAEDWRIAITWQRGLQIVLEVMVCALCPLPIDINFYWTASDGDTMKTVELPLNVLLSIPMFFRLYWLCRVMLLHSRLFTDASSRSIAGLNRVNFNARFILKTLMTLCPGTVLMIFTASLWIIAGWILRLCERHDTVDPINIHSQKHQDYLNSLWLIAITFLSVGYGDIVPNTYCGRAMAVITGILGTCTSSMVVAVIARKLELTRAEKHVHNFMMDTQLTKQLKHTAANVLRETWLIYKHRCLVDKIEPAKIRMHQRKFLVAIYALRKVKRDQRKLAENSVSLGDVAKTTSNTYEMVHDVQNSQEGLSLRMTAMEYQLADINRELSALVEFLRPNRILKNATLTTSAIINSNDNAIRRRCNAMEVEVES</sequence>
<dbReference type="SUPFAM" id="SSF81327">
    <property type="entry name" value="Small-conductance potassium channel"/>
    <property type="match status" value="1"/>
</dbReference>
<keyword evidence="6 8" id="KW-0472">Membrane</keyword>